<dbReference type="PANTHER" id="PTHR36973:SF4">
    <property type="entry name" value="NODULATION PROTEIN"/>
    <property type="match status" value="1"/>
</dbReference>
<dbReference type="EMBL" id="AP027266">
    <property type="protein sequence ID" value="BDW85366.1"/>
    <property type="molecule type" value="Genomic_DNA"/>
</dbReference>
<evidence type="ECO:0000313" key="2">
    <source>
        <dbReference type="EMBL" id="BDW85366.1"/>
    </source>
</evidence>
<gene>
    <name evidence="2" type="ORF">MACH21_15430</name>
</gene>
<dbReference type="SUPFAM" id="SSF53335">
    <property type="entry name" value="S-adenosyl-L-methionine-dependent methyltransferases"/>
    <property type="match status" value="1"/>
</dbReference>
<dbReference type="NCBIfam" id="TIGR01444">
    <property type="entry name" value="fkbM_fam"/>
    <property type="match status" value="1"/>
</dbReference>
<evidence type="ECO:0000259" key="1">
    <source>
        <dbReference type="Pfam" id="PF05050"/>
    </source>
</evidence>
<feature type="domain" description="Methyltransferase FkbM" evidence="1">
    <location>
        <begin position="27"/>
        <end position="192"/>
    </location>
</feature>
<name>A0AA48KMQ6_9RHOB</name>
<evidence type="ECO:0000313" key="3">
    <source>
        <dbReference type="Proteomes" id="UP001337723"/>
    </source>
</evidence>
<dbReference type="Proteomes" id="UP001337723">
    <property type="component" value="Chromosome"/>
</dbReference>
<protein>
    <recommendedName>
        <fullName evidence="1">Methyltransferase FkbM domain-containing protein</fullName>
    </recommendedName>
</protein>
<dbReference type="GO" id="GO:0008171">
    <property type="term" value="F:O-methyltransferase activity"/>
    <property type="evidence" value="ECO:0007669"/>
    <property type="project" value="TreeGrafter"/>
</dbReference>
<reference evidence="2 3" key="1">
    <citation type="submission" date="2023-01" db="EMBL/GenBank/DDBJ databases">
        <title>Complete genome sequence of Roseicyclus marinus strain Dej080120_10.</title>
        <authorList>
            <person name="Ueki S."/>
            <person name="Maruyama F."/>
        </authorList>
    </citation>
    <scope>NUCLEOTIDE SEQUENCE [LARGE SCALE GENOMIC DNA]</scope>
    <source>
        <strain evidence="2 3">Dej080120_10</strain>
    </source>
</reference>
<dbReference type="InterPro" id="IPR006342">
    <property type="entry name" value="FkbM_mtfrase"/>
</dbReference>
<dbReference type="AlphaFoldDB" id="A0AA48KMQ6"/>
<accession>A0AA48KMQ6</accession>
<organism evidence="2 3">
    <name type="scientific">Roseicyclus marinus</name>
    <dbReference type="NCBI Taxonomy" id="2161673"/>
    <lineage>
        <taxon>Bacteria</taxon>
        <taxon>Pseudomonadati</taxon>
        <taxon>Pseudomonadota</taxon>
        <taxon>Alphaproteobacteria</taxon>
        <taxon>Rhodobacterales</taxon>
        <taxon>Roseobacteraceae</taxon>
        <taxon>Roseicyclus</taxon>
    </lineage>
</organism>
<dbReference type="InterPro" id="IPR029063">
    <property type="entry name" value="SAM-dependent_MTases_sf"/>
</dbReference>
<dbReference type="RefSeq" id="WP_338276161.1">
    <property type="nucleotide sequence ID" value="NZ_AP027266.1"/>
</dbReference>
<sequence>MSADFDAKRVEALIGILSPARVTRVVDVGANPLDVPPYAGLLKMGGCEVWGFEPQEEALAKLRRDAGKGEHYLPHVVGDGSRGTLRVCADSGFTSLLEPSGATMAALGQFKDRAKVVERLEVETIRLDDIAELPEFDLLKIDVQGGECAVFEHGQARLTGAVTVISEVSALPIYEDQPLLPDQAAVLGKMGFGLHKFLFLKSFGFRSGYCNRLRRKHYRSQLGDGDAVFVRHLFGLERLEDEALKHLAILADAVFLSQDLGVAALGVLAERERIRPEQVHDYIDLLPETTQRPERAGPDTLAAE</sequence>
<dbReference type="PANTHER" id="PTHR36973">
    <property type="entry name" value="SLL1456 PROTEIN-RELATED"/>
    <property type="match status" value="1"/>
</dbReference>
<dbReference type="Gene3D" id="3.40.50.150">
    <property type="entry name" value="Vaccinia Virus protein VP39"/>
    <property type="match status" value="1"/>
</dbReference>
<proteinExistence type="predicted"/>
<dbReference type="InterPro" id="IPR053188">
    <property type="entry name" value="FkbM_Methyltransferase"/>
</dbReference>
<keyword evidence="3" id="KW-1185">Reference proteome</keyword>
<dbReference type="Pfam" id="PF05050">
    <property type="entry name" value="Methyltransf_21"/>
    <property type="match status" value="1"/>
</dbReference>
<dbReference type="KEGG" id="rmai:MACH21_15430"/>